<proteinExistence type="predicted"/>
<organism evidence="1 2">
    <name type="scientific">Dendryphion nanum</name>
    <dbReference type="NCBI Taxonomy" id="256645"/>
    <lineage>
        <taxon>Eukaryota</taxon>
        <taxon>Fungi</taxon>
        <taxon>Dikarya</taxon>
        <taxon>Ascomycota</taxon>
        <taxon>Pezizomycotina</taxon>
        <taxon>Dothideomycetes</taxon>
        <taxon>Pleosporomycetidae</taxon>
        <taxon>Pleosporales</taxon>
        <taxon>Torulaceae</taxon>
        <taxon>Dendryphion</taxon>
    </lineage>
</organism>
<evidence type="ECO:0000313" key="1">
    <source>
        <dbReference type="EMBL" id="KAH7125095.1"/>
    </source>
</evidence>
<name>A0A9P9DSU1_9PLEO</name>
<accession>A0A9P9DSU1</accession>
<reference evidence="1" key="1">
    <citation type="journal article" date="2021" name="Nat. Commun.">
        <title>Genetic determinants of endophytism in the Arabidopsis root mycobiome.</title>
        <authorList>
            <person name="Mesny F."/>
            <person name="Miyauchi S."/>
            <person name="Thiergart T."/>
            <person name="Pickel B."/>
            <person name="Atanasova L."/>
            <person name="Karlsson M."/>
            <person name="Huettel B."/>
            <person name="Barry K.W."/>
            <person name="Haridas S."/>
            <person name="Chen C."/>
            <person name="Bauer D."/>
            <person name="Andreopoulos W."/>
            <person name="Pangilinan J."/>
            <person name="LaButti K."/>
            <person name="Riley R."/>
            <person name="Lipzen A."/>
            <person name="Clum A."/>
            <person name="Drula E."/>
            <person name="Henrissat B."/>
            <person name="Kohler A."/>
            <person name="Grigoriev I.V."/>
            <person name="Martin F.M."/>
            <person name="Hacquard S."/>
        </authorList>
    </citation>
    <scope>NUCLEOTIDE SEQUENCE</scope>
    <source>
        <strain evidence="1">MPI-CAGE-CH-0243</strain>
    </source>
</reference>
<protein>
    <submittedName>
        <fullName evidence="1">Uncharacterized protein</fullName>
    </submittedName>
</protein>
<evidence type="ECO:0000313" key="2">
    <source>
        <dbReference type="Proteomes" id="UP000700596"/>
    </source>
</evidence>
<dbReference type="Proteomes" id="UP000700596">
    <property type="component" value="Unassembled WGS sequence"/>
</dbReference>
<dbReference type="OrthoDB" id="10254945at2759"/>
<gene>
    <name evidence="1" type="ORF">B0J11DRAFT_298098</name>
</gene>
<sequence length="113" mass="13242">MTTDELEEVADAIVFMWTPKDYTNSKFGNSWGVISGSEDAWGWFHHFKQSDYPSLPGEHIDWGRYGLYFPHIALHDEFHQFFAGGYRQTTQAQQYRTNFLFTTTLVHEIAHAY</sequence>
<comment type="caution">
    <text evidence="1">The sequence shown here is derived from an EMBL/GenBank/DDBJ whole genome shotgun (WGS) entry which is preliminary data.</text>
</comment>
<dbReference type="EMBL" id="JAGMWT010000007">
    <property type="protein sequence ID" value="KAH7125095.1"/>
    <property type="molecule type" value="Genomic_DNA"/>
</dbReference>
<keyword evidence="2" id="KW-1185">Reference proteome</keyword>
<dbReference type="AlphaFoldDB" id="A0A9P9DSU1"/>